<dbReference type="PANTHER" id="PTHR43798:SF31">
    <property type="entry name" value="AB HYDROLASE SUPERFAMILY PROTEIN YCLE"/>
    <property type="match status" value="1"/>
</dbReference>
<dbReference type="Pfam" id="PF00561">
    <property type="entry name" value="Abhydrolase_1"/>
    <property type="match status" value="1"/>
</dbReference>
<proteinExistence type="predicted"/>
<reference evidence="3" key="1">
    <citation type="submission" date="2022-12" db="EMBL/GenBank/DDBJ databases">
        <authorList>
            <person name="Ruckert C."/>
            <person name="Busche T."/>
            <person name="Kalinowski J."/>
            <person name="Wittmann C."/>
        </authorList>
    </citation>
    <scope>NUCLEOTIDE SEQUENCE</scope>
    <source>
        <strain evidence="3">DSM 40467</strain>
    </source>
</reference>
<name>A0ABY7KEC3_9ACTN</name>
<gene>
    <name evidence="3" type="ORF">STRCI_004211</name>
</gene>
<keyword evidence="4" id="KW-1185">Reference proteome</keyword>
<dbReference type="PRINTS" id="PR00412">
    <property type="entry name" value="EPOXHYDRLASE"/>
</dbReference>
<evidence type="ECO:0000256" key="1">
    <source>
        <dbReference type="ARBA" id="ARBA00022801"/>
    </source>
</evidence>
<dbReference type="RefSeq" id="WP_269660497.1">
    <property type="nucleotide sequence ID" value="NZ_CP114413.1"/>
</dbReference>
<dbReference type="Proteomes" id="UP001164439">
    <property type="component" value="Chromosome"/>
</dbReference>
<dbReference type="InterPro" id="IPR050266">
    <property type="entry name" value="AB_hydrolase_sf"/>
</dbReference>
<protein>
    <submittedName>
        <fullName evidence="3">Alpha/beta hydrolase</fullName>
    </submittedName>
</protein>
<accession>A0ABY7KEC3</accession>
<evidence type="ECO:0000313" key="4">
    <source>
        <dbReference type="Proteomes" id="UP001164439"/>
    </source>
</evidence>
<organism evidence="3 4">
    <name type="scientific">Streptomyces cinnabarinus</name>
    <dbReference type="NCBI Taxonomy" id="67287"/>
    <lineage>
        <taxon>Bacteria</taxon>
        <taxon>Bacillati</taxon>
        <taxon>Actinomycetota</taxon>
        <taxon>Actinomycetes</taxon>
        <taxon>Kitasatosporales</taxon>
        <taxon>Streptomycetaceae</taxon>
        <taxon>Streptomyces</taxon>
    </lineage>
</organism>
<dbReference type="InterPro" id="IPR000639">
    <property type="entry name" value="Epox_hydrolase-like"/>
</dbReference>
<evidence type="ECO:0000259" key="2">
    <source>
        <dbReference type="Pfam" id="PF00561"/>
    </source>
</evidence>
<feature type="domain" description="AB hydrolase-1" evidence="2">
    <location>
        <begin position="48"/>
        <end position="142"/>
    </location>
</feature>
<sequence>MTDQQFGQLDVRYLNHSALALPGGGELYYEDSGEGPAVTLLNNFYIVSPIWRNFTTELADDFRLVHYDLRNQGASNPGPEPVKFMDHVEDVRRLLDHLGIEKTYLVGTSISTLIAREFALKYPERVAGLVLVGPAFSPNGTLRRKLVSRSWLASLESGGTQQLFGHLYPLVFPDQMIHEGGTAAYLALKDNFLSLLSVGSIRENLLASLEIEDDPEELARLAAPTLIINGDGDFAWSQSVIEDALDRIPDSKAITLPRAGHVPFFDDPQGFQTAVSEFVHELEARGAADTATAVTGAA</sequence>
<dbReference type="PANTHER" id="PTHR43798">
    <property type="entry name" value="MONOACYLGLYCEROL LIPASE"/>
    <property type="match status" value="1"/>
</dbReference>
<dbReference type="EMBL" id="CP114413">
    <property type="protein sequence ID" value="WAZ22906.1"/>
    <property type="molecule type" value="Genomic_DNA"/>
</dbReference>
<dbReference type="SUPFAM" id="SSF53474">
    <property type="entry name" value="alpha/beta-Hydrolases"/>
    <property type="match status" value="1"/>
</dbReference>
<keyword evidence="1 3" id="KW-0378">Hydrolase</keyword>
<evidence type="ECO:0000313" key="3">
    <source>
        <dbReference type="EMBL" id="WAZ22906.1"/>
    </source>
</evidence>
<dbReference type="GO" id="GO:0016787">
    <property type="term" value="F:hydrolase activity"/>
    <property type="evidence" value="ECO:0007669"/>
    <property type="project" value="UniProtKB-KW"/>
</dbReference>
<dbReference type="InterPro" id="IPR000073">
    <property type="entry name" value="AB_hydrolase_1"/>
</dbReference>
<dbReference type="InterPro" id="IPR029058">
    <property type="entry name" value="AB_hydrolase_fold"/>
</dbReference>
<dbReference type="Gene3D" id="3.40.50.1820">
    <property type="entry name" value="alpha/beta hydrolase"/>
    <property type="match status" value="1"/>
</dbReference>
<dbReference type="PRINTS" id="PR00111">
    <property type="entry name" value="ABHYDROLASE"/>
</dbReference>